<feature type="domain" description="FAD dependent oxidoreductase central" evidence="5">
    <location>
        <begin position="367"/>
        <end position="422"/>
    </location>
</feature>
<comment type="caution">
    <text evidence="6">The sequence shown here is derived from an EMBL/GenBank/DDBJ whole genome shotgun (WGS) entry which is preliminary data.</text>
</comment>
<dbReference type="Pfam" id="PF08669">
    <property type="entry name" value="GCV_T_C"/>
    <property type="match status" value="1"/>
</dbReference>
<keyword evidence="6" id="KW-0808">Transferase</keyword>
<dbReference type="GO" id="GO:0032259">
    <property type="term" value="P:methylation"/>
    <property type="evidence" value="ECO:0007669"/>
    <property type="project" value="UniProtKB-KW"/>
</dbReference>
<dbReference type="PANTHER" id="PTHR43757:SF2">
    <property type="entry name" value="AMINOMETHYLTRANSFERASE, MITOCHONDRIAL"/>
    <property type="match status" value="1"/>
</dbReference>
<dbReference type="Pfam" id="PF01266">
    <property type="entry name" value="DAO"/>
    <property type="match status" value="1"/>
</dbReference>
<evidence type="ECO:0000313" key="6">
    <source>
        <dbReference type="EMBL" id="PWK41290.1"/>
    </source>
</evidence>
<dbReference type="InterPro" id="IPR006222">
    <property type="entry name" value="GCVT_N"/>
</dbReference>
<protein>
    <submittedName>
        <fullName evidence="6">Glycine cleavage system aminomethyltransferase T</fullName>
    </submittedName>
</protein>
<dbReference type="SUPFAM" id="SSF54373">
    <property type="entry name" value="FAD-linked reductases, C-terminal domain"/>
    <property type="match status" value="1"/>
</dbReference>
<dbReference type="RefSeq" id="WP_109599382.1">
    <property type="nucleotide sequence ID" value="NZ_BONA01000070.1"/>
</dbReference>
<dbReference type="InterPro" id="IPR036188">
    <property type="entry name" value="FAD/NAD-bd_sf"/>
</dbReference>
<dbReference type="Gene3D" id="3.30.70.1400">
    <property type="entry name" value="Aminomethyltransferase beta-barrel domains"/>
    <property type="match status" value="1"/>
</dbReference>
<dbReference type="Proteomes" id="UP000245697">
    <property type="component" value="Unassembled WGS sequence"/>
</dbReference>
<evidence type="ECO:0000259" key="5">
    <source>
        <dbReference type="Pfam" id="PF16350"/>
    </source>
</evidence>
<evidence type="ECO:0000259" key="4">
    <source>
        <dbReference type="Pfam" id="PF08669"/>
    </source>
</evidence>
<dbReference type="InterPro" id="IPR013977">
    <property type="entry name" value="GcvT_C"/>
</dbReference>
<name>A0A316F772_9ACTN</name>
<dbReference type="Pfam" id="PF01571">
    <property type="entry name" value="GCV_T"/>
    <property type="match status" value="1"/>
</dbReference>
<proteinExistence type="inferred from homology"/>
<feature type="domain" description="FAD dependent oxidoreductase" evidence="2">
    <location>
        <begin position="4"/>
        <end position="364"/>
    </location>
</feature>
<evidence type="ECO:0000259" key="3">
    <source>
        <dbReference type="Pfam" id="PF01571"/>
    </source>
</evidence>
<evidence type="ECO:0000313" key="7">
    <source>
        <dbReference type="Proteomes" id="UP000245697"/>
    </source>
</evidence>
<dbReference type="SUPFAM" id="SSF51905">
    <property type="entry name" value="FAD/NAD(P)-binding domain"/>
    <property type="match status" value="1"/>
</dbReference>
<dbReference type="AlphaFoldDB" id="A0A316F772"/>
<feature type="domain" description="Aminomethyltransferase C-terminal" evidence="4">
    <location>
        <begin position="714"/>
        <end position="793"/>
    </location>
</feature>
<keyword evidence="7" id="KW-1185">Reference proteome</keyword>
<dbReference type="Gene3D" id="3.30.1360.120">
    <property type="entry name" value="Probable tRNA modification gtpase trme, domain 1"/>
    <property type="match status" value="1"/>
</dbReference>
<feature type="domain" description="GCVT N-terminal" evidence="3">
    <location>
        <begin position="424"/>
        <end position="698"/>
    </location>
</feature>
<dbReference type="InterPro" id="IPR027266">
    <property type="entry name" value="TrmE/GcvT-like"/>
</dbReference>
<dbReference type="GO" id="GO:0008168">
    <property type="term" value="F:methyltransferase activity"/>
    <property type="evidence" value="ECO:0007669"/>
    <property type="project" value="UniProtKB-KW"/>
</dbReference>
<gene>
    <name evidence="6" type="ORF">BC793_117157</name>
</gene>
<reference evidence="6 7" key="1">
    <citation type="submission" date="2018-05" db="EMBL/GenBank/DDBJ databases">
        <title>Genomic Encyclopedia of Archaeal and Bacterial Type Strains, Phase II (KMG-II): from individual species to whole genera.</title>
        <authorList>
            <person name="Goeker M."/>
        </authorList>
    </citation>
    <scope>NUCLEOTIDE SEQUENCE [LARGE SCALE GENOMIC DNA]</scope>
    <source>
        <strain evidence="6 7">DSM 45184</strain>
    </source>
</reference>
<evidence type="ECO:0000259" key="2">
    <source>
        <dbReference type="Pfam" id="PF01266"/>
    </source>
</evidence>
<dbReference type="PANTHER" id="PTHR43757">
    <property type="entry name" value="AMINOMETHYLTRANSFERASE"/>
    <property type="match status" value="1"/>
</dbReference>
<dbReference type="Pfam" id="PF16350">
    <property type="entry name" value="FAO_M"/>
    <property type="match status" value="1"/>
</dbReference>
<accession>A0A316F772</accession>
<sequence length="801" mass="86895">MNPRVVVIGAGVVGSALADELTERGWTDVTVVDQGPLFTPGGSSSHAPGLVFQTNPSKTMTELASYTVAKLSGLTLDGQWCFRQVGGLEVATTEARLHDLRRKHGLATSWGVEGALLDPAECAALHPLLSAEKILGGFHVPTDGLAKAVRAVEAQARRAIGRGARFLGGHTVTGVAQQGGRVTGVETDQGVIPADVVVCAAGFWGPRVGEMAGLTIPLLPLAHQYAKTGPVPTMAGVNDLVLEASRPILRHQDQDLYYREHGDRIGIGYYGHRPMPADLGNLGAAMPSVLDFTAEDFAPAWTASVDLMPGLAATSVEEGMNGIFSFTADGFPLIGEHRDLAGFWVAEAVWVTHSAGVARALAQWLVDGQPGIDLHEADLHRFEQVQLAPDYVEERARQNFIEVYDIVHPLQPMERPRPLRTSPFHARQQDLGAVFLEGAGWERPYWYTANPPAPDLPARDDWSARYWSPIAATEARITRERVAMYDMTPLKRLEVSGPGALDFLQYLTTNNLDKSVGSVTYTLMLGFDGGIRSDLTVARLGPQVFQVGANGPLDEDWMRRHAPDTVQIRDITGGTCCIGLWGPLARHVLQPLTRTDFSHEAVRYFRAQRAFIGEVPVTAMRLSYVGELGWEIYTSADLGLRLWDTLWEAGLAHGIIAAGRSAFNSLRLEKGYRSWGTDMTTEHDPVSAGLEFAVRMDKGDFIGRAALSTVAKQRRLTCLTLDDPAAVVMGKEPVYAGGAPVGYVTSASYGYTIGRTVAYAWLPAALSVPGTTVDVEYFGERLPATVAAEPLFDPKMERIRR</sequence>
<dbReference type="SUPFAM" id="SSF101790">
    <property type="entry name" value="Aminomethyltransferase beta-barrel domain"/>
    <property type="match status" value="1"/>
</dbReference>
<organism evidence="6 7">
    <name type="scientific">Actinoplanes xinjiangensis</name>
    <dbReference type="NCBI Taxonomy" id="512350"/>
    <lineage>
        <taxon>Bacteria</taxon>
        <taxon>Bacillati</taxon>
        <taxon>Actinomycetota</taxon>
        <taxon>Actinomycetes</taxon>
        <taxon>Micromonosporales</taxon>
        <taxon>Micromonosporaceae</taxon>
        <taxon>Actinoplanes</taxon>
    </lineage>
</organism>
<dbReference type="InterPro" id="IPR032503">
    <property type="entry name" value="FAO_M"/>
</dbReference>
<dbReference type="Gene3D" id="2.40.30.110">
    <property type="entry name" value="Aminomethyltransferase beta-barrel domains"/>
    <property type="match status" value="1"/>
</dbReference>
<comment type="similarity">
    <text evidence="1">Belongs to the GcvT family.</text>
</comment>
<dbReference type="InterPro" id="IPR006076">
    <property type="entry name" value="FAD-dep_OxRdtase"/>
</dbReference>
<dbReference type="Gene3D" id="3.50.50.60">
    <property type="entry name" value="FAD/NAD(P)-binding domain"/>
    <property type="match status" value="1"/>
</dbReference>
<evidence type="ECO:0000256" key="1">
    <source>
        <dbReference type="ARBA" id="ARBA00008609"/>
    </source>
</evidence>
<dbReference type="Gene3D" id="3.30.9.10">
    <property type="entry name" value="D-Amino Acid Oxidase, subunit A, domain 2"/>
    <property type="match status" value="1"/>
</dbReference>
<dbReference type="EMBL" id="QGGR01000017">
    <property type="protein sequence ID" value="PWK41290.1"/>
    <property type="molecule type" value="Genomic_DNA"/>
</dbReference>
<keyword evidence="6" id="KW-0489">Methyltransferase</keyword>
<dbReference type="InterPro" id="IPR029043">
    <property type="entry name" value="GcvT/YgfZ_C"/>
</dbReference>
<dbReference type="OrthoDB" id="2055370at2"/>
<dbReference type="SUPFAM" id="SSF103025">
    <property type="entry name" value="Folate-binding domain"/>
    <property type="match status" value="1"/>
</dbReference>
<dbReference type="InterPro" id="IPR028896">
    <property type="entry name" value="GcvT/YgfZ/DmdA"/>
</dbReference>